<organism evidence="4 5">
    <name type="scientific">Erythroxylum novogranatense</name>
    <dbReference type="NCBI Taxonomy" id="1862640"/>
    <lineage>
        <taxon>Eukaryota</taxon>
        <taxon>Viridiplantae</taxon>
        <taxon>Streptophyta</taxon>
        <taxon>Embryophyta</taxon>
        <taxon>Tracheophyta</taxon>
        <taxon>Spermatophyta</taxon>
        <taxon>Magnoliopsida</taxon>
        <taxon>eudicotyledons</taxon>
        <taxon>Gunneridae</taxon>
        <taxon>Pentapetalae</taxon>
        <taxon>rosids</taxon>
        <taxon>fabids</taxon>
        <taxon>Malpighiales</taxon>
        <taxon>Erythroxylaceae</taxon>
        <taxon>Erythroxylum</taxon>
    </lineage>
</organism>
<evidence type="ECO:0000313" key="5">
    <source>
        <dbReference type="Proteomes" id="UP001159364"/>
    </source>
</evidence>
<dbReference type="Proteomes" id="UP001159364">
    <property type="component" value="Linkage Group LG09"/>
</dbReference>
<dbReference type="InterPro" id="IPR001128">
    <property type="entry name" value="Cyt_P450"/>
</dbReference>
<keyword evidence="5" id="KW-1185">Reference proteome</keyword>
<dbReference type="AlphaFoldDB" id="A0AAV8SV87"/>
<dbReference type="EMBL" id="JAIWQS010000009">
    <property type="protein sequence ID" value="KAJ8755838.1"/>
    <property type="molecule type" value="Genomic_DNA"/>
</dbReference>
<sequence>MSSLCKAWPISVVYLLLNKSEGCDSLEASRFLRDYALREFNALLWVSLIALSALSLEKVFKLFRLWAVARSIPGPPCRSFFGHGGFGSRDEFIDLLSESHNKYGSICKLWMGPTQLLVSVKDPTLIKEMLLKAEDKLPFIGKAFRLAFGRSNLFFCSYDQAKKRRESLVLELNEKLHGRSDIVPNNVVDCIMDKIDNHMSNGCVNNKLISQHMAFTMLGATLFGDAFIAWSKASSYEELIMMIAKDASFWASYRVTPFWERGYWRYQSLCTKLRCLTQDIVKQCTKNCRLFCNMERSTHNGDARNGTKEASVWPNSGILMQEKFLSRELDDHLNLKEETCGNVMGVMFHGWMATASLIETILERLVKDPEIQDKIYAEIIMVRQGSKGPDVHKMFLLLATIYESARLLPGGPLLQRCSLKNDLNLNNDVTIPAGSVLVVPVQLLQTDDASWGSNADKFNPYRFLSGAGKVSTMVEKGSLAGETDDPNHSSVLLNNPSENAAYLPFGSGTRACVGQTFVIQGVATLLASLLERYKVRLQVRSVDGSKTASPEIVFVRRNC</sequence>
<proteinExistence type="inferred from homology"/>
<dbReference type="InterPro" id="IPR036396">
    <property type="entry name" value="Cyt_P450_sf"/>
</dbReference>
<protein>
    <recommendedName>
        <fullName evidence="6">Cytochrome P450</fullName>
    </recommendedName>
</protein>
<feature type="binding site" description="axial binding residue" evidence="2">
    <location>
        <position position="512"/>
    </location>
    <ligand>
        <name>heme</name>
        <dbReference type="ChEBI" id="CHEBI:30413"/>
    </ligand>
    <ligandPart>
        <name>Fe</name>
        <dbReference type="ChEBI" id="CHEBI:18248"/>
    </ligandPart>
</feature>
<gene>
    <name evidence="4" type="ORF">K2173_024383</name>
</gene>
<name>A0AAV8SV87_9ROSI</name>
<keyword evidence="3" id="KW-0560">Oxidoreductase</keyword>
<dbReference type="SUPFAM" id="SSF48264">
    <property type="entry name" value="Cytochrome P450"/>
    <property type="match status" value="1"/>
</dbReference>
<accession>A0AAV8SV87</accession>
<comment type="caution">
    <text evidence="4">The sequence shown here is derived from an EMBL/GenBank/DDBJ whole genome shotgun (WGS) entry which is preliminary data.</text>
</comment>
<dbReference type="PROSITE" id="PS00086">
    <property type="entry name" value="CYTOCHROME_P450"/>
    <property type="match status" value="1"/>
</dbReference>
<evidence type="ECO:0008006" key="6">
    <source>
        <dbReference type="Google" id="ProtNLM"/>
    </source>
</evidence>
<comment type="cofactor">
    <cofactor evidence="2">
        <name>heme</name>
        <dbReference type="ChEBI" id="CHEBI:30413"/>
    </cofactor>
</comment>
<dbReference type="Pfam" id="PF00067">
    <property type="entry name" value="p450"/>
    <property type="match status" value="1"/>
</dbReference>
<dbReference type="Gene3D" id="1.10.630.10">
    <property type="entry name" value="Cytochrome P450"/>
    <property type="match status" value="1"/>
</dbReference>
<evidence type="ECO:0000313" key="4">
    <source>
        <dbReference type="EMBL" id="KAJ8755838.1"/>
    </source>
</evidence>
<dbReference type="PRINTS" id="PR00463">
    <property type="entry name" value="EP450I"/>
</dbReference>
<keyword evidence="3" id="KW-0503">Monooxygenase</keyword>
<reference evidence="4 5" key="1">
    <citation type="submission" date="2021-09" db="EMBL/GenBank/DDBJ databases">
        <title>Genomic insights and catalytic innovation underlie evolution of tropane alkaloids biosynthesis.</title>
        <authorList>
            <person name="Wang Y.-J."/>
            <person name="Tian T."/>
            <person name="Huang J.-P."/>
            <person name="Huang S.-X."/>
        </authorList>
    </citation>
    <scope>NUCLEOTIDE SEQUENCE [LARGE SCALE GENOMIC DNA]</scope>
    <source>
        <strain evidence="4">KIB-2018</strain>
        <tissue evidence="4">Leaf</tissue>
    </source>
</reference>
<dbReference type="InterPro" id="IPR017972">
    <property type="entry name" value="Cyt_P450_CS"/>
</dbReference>
<dbReference type="CDD" id="cd00302">
    <property type="entry name" value="cytochrome_P450"/>
    <property type="match status" value="1"/>
</dbReference>
<keyword evidence="2 3" id="KW-0349">Heme</keyword>
<dbReference type="InterPro" id="IPR050196">
    <property type="entry name" value="Cytochrome_P450_Monoox"/>
</dbReference>
<keyword evidence="2 3" id="KW-0479">Metal-binding</keyword>
<dbReference type="PANTHER" id="PTHR24291:SF185">
    <property type="entry name" value="PREMNASPIRODIENE OXYGENASE-LIKE"/>
    <property type="match status" value="1"/>
</dbReference>
<evidence type="ECO:0000256" key="2">
    <source>
        <dbReference type="PIRSR" id="PIRSR602401-1"/>
    </source>
</evidence>
<dbReference type="GO" id="GO:0004497">
    <property type="term" value="F:monooxygenase activity"/>
    <property type="evidence" value="ECO:0007669"/>
    <property type="project" value="UniProtKB-KW"/>
</dbReference>
<keyword evidence="2 3" id="KW-0408">Iron</keyword>
<comment type="similarity">
    <text evidence="1 3">Belongs to the cytochrome P450 family.</text>
</comment>
<dbReference type="PANTHER" id="PTHR24291">
    <property type="entry name" value="CYTOCHROME P450 FAMILY 4"/>
    <property type="match status" value="1"/>
</dbReference>
<evidence type="ECO:0000256" key="1">
    <source>
        <dbReference type="ARBA" id="ARBA00010617"/>
    </source>
</evidence>
<dbReference type="GO" id="GO:0005506">
    <property type="term" value="F:iron ion binding"/>
    <property type="evidence" value="ECO:0007669"/>
    <property type="project" value="InterPro"/>
</dbReference>
<dbReference type="GO" id="GO:0016705">
    <property type="term" value="F:oxidoreductase activity, acting on paired donors, with incorporation or reduction of molecular oxygen"/>
    <property type="evidence" value="ECO:0007669"/>
    <property type="project" value="InterPro"/>
</dbReference>
<evidence type="ECO:0000256" key="3">
    <source>
        <dbReference type="RuleBase" id="RU000461"/>
    </source>
</evidence>
<dbReference type="PRINTS" id="PR00385">
    <property type="entry name" value="P450"/>
</dbReference>
<dbReference type="InterPro" id="IPR002401">
    <property type="entry name" value="Cyt_P450_E_grp-I"/>
</dbReference>
<dbReference type="GO" id="GO:0020037">
    <property type="term" value="F:heme binding"/>
    <property type="evidence" value="ECO:0007669"/>
    <property type="project" value="InterPro"/>
</dbReference>